<dbReference type="CDD" id="cd02042">
    <property type="entry name" value="ParAB_family"/>
    <property type="match status" value="1"/>
</dbReference>
<dbReference type="Gene3D" id="3.40.50.300">
    <property type="entry name" value="P-loop containing nucleotide triphosphate hydrolases"/>
    <property type="match status" value="1"/>
</dbReference>
<organism evidence="1 2">
    <name type="scientific">Francisella noatunensis</name>
    <dbReference type="NCBI Taxonomy" id="657445"/>
    <lineage>
        <taxon>Bacteria</taxon>
        <taxon>Pseudomonadati</taxon>
        <taxon>Pseudomonadota</taxon>
        <taxon>Gammaproteobacteria</taxon>
        <taxon>Thiotrichales</taxon>
        <taxon>Francisellaceae</taxon>
        <taxon>Francisella</taxon>
    </lineage>
</organism>
<evidence type="ECO:0000313" key="2">
    <source>
        <dbReference type="Proteomes" id="UP000701999"/>
    </source>
</evidence>
<dbReference type="RefSeq" id="WP_159184360.1">
    <property type="nucleotide sequence ID" value="NZ_JACVJL010000093.1"/>
</dbReference>
<name>A0A9Q2KT46_9GAMM</name>
<dbReference type="Proteomes" id="UP000701999">
    <property type="component" value="Unassembled WGS sequence"/>
</dbReference>
<evidence type="ECO:0000313" key="1">
    <source>
        <dbReference type="EMBL" id="MBK2065636.1"/>
    </source>
</evidence>
<dbReference type="PANTHER" id="PTHR13696:SF96">
    <property type="entry name" value="COBQ_COBB_MIND_PARA NUCLEOTIDE BINDING DOMAIN-CONTAINING PROTEIN"/>
    <property type="match status" value="1"/>
</dbReference>
<keyword evidence="2" id="KW-1185">Reference proteome</keyword>
<dbReference type="EMBL" id="JACVKN010000176">
    <property type="protein sequence ID" value="MBK2065636.1"/>
    <property type="molecule type" value="Genomic_DNA"/>
</dbReference>
<dbReference type="PANTHER" id="PTHR13696">
    <property type="entry name" value="P-LOOP CONTAINING NUCLEOSIDE TRIPHOSPHATE HYDROLASE"/>
    <property type="match status" value="1"/>
</dbReference>
<dbReference type="InterPro" id="IPR050678">
    <property type="entry name" value="DNA_Partitioning_ATPase"/>
</dbReference>
<dbReference type="SUPFAM" id="SSF52540">
    <property type="entry name" value="P-loop containing nucleoside triphosphate hydrolases"/>
    <property type="match status" value="1"/>
</dbReference>
<comment type="caution">
    <text evidence="1">The sequence shown here is derived from an EMBL/GenBank/DDBJ whole genome shotgun (WGS) entry which is preliminary data.</text>
</comment>
<sequence>MKQKYDYIVIDVGGQAGRALGSALLCSDIIYMPVRPSQADLWTLDKMETLIDNAKGINPNLKAYAFLNQAPTNPSIKETELAKSYLEEFENIDLSECVISERKAFRDAMLQGLSVFEMQESKAKEEMDKLCKEILSV</sequence>
<dbReference type="InterPro" id="IPR027417">
    <property type="entry name" value="P-loop_NTPase"/>
</dbReference>
<dbReference type="GeneID" id="93255047"/>
<proteinExistence type="predicted"/>
<dbReference type="AlphaFoldDB" id="A0A9Q2KT46"/>
<reference evidence="1 2" key="1">
    <citation type="submission" date="2020-09" db="EMBL/GenBank/DDBJ databases">
        <title>Development of specific Francisella tularensis PCR assay based on in-depth characterization of family Francisellaceae.</title>
        <authorList>
            <person name="Ohrman C."/>
            <person name="Sahl J."/>
            <person name="Sjodin A."/>
            <person name="Uneklint I."/>
            <person name="Ballard R."/>
            <person name="Karlsson L."/>
            <person name="Mcdonough R."/>
            <person name="Sundell D."/>
            <person name="Soria K."/>
            <person name="Brindeflk B."/>
            <person name="Vallesi A."/>
            <person name="Ramirez-Paredes J.G."/>
            <person name="Colquhoun D."/>
            <person name="Myrtennas K."/>
            <person name="Birdsell D."/>
            <person name="Johansson A."/>
            <person name="Wagner D."/>
            <person name="Forsman M."/>
        </authorList>
    </citation>
    <scope>NUCLEOTIDE SEQUENCE [LARGE SCALE GENOMIC DNA]</scope>
    <source>
        <strain evidence="1 2">FSC1140</strain>
    </source>
</reference>
<gene>
    <name evidence="1" type="ORF">IB647_08545</name>
</gene>
<protein>
    <submittedName>
        <fullName evidence="1">Uncharacterized protein</fullName>
    </submittedName>
</protein>
<accession>A0A9Q2KT46</accession>